<gene>
    <name evidence="7" type="ORF">OSCT_0902</name>
</gene>
<dbReference type="PANTHER" id="PTHR10846">
    <property type="entry name" value="SODIUM/POTASSIUM/CALCIUM EXCHANGER"/>
    <property type="match status" value="1"/>
</dbReference>
<feature type="transmembrane region" description="Helical" evidence="5">
    <location>
        <begin position="228"/>
        <end position="247"/>
    </location>
</feature>
<dbReference type="AlphaFoldDB" id="E1IC51"/>
<accession>E1IC51</accession>
<dbReference type="InterPro" id="IPR004481">
    <property type="entry name" value="K/Na/Ca-exchanger"/>
</dbReference>
<feature type="transmembrane region" description="Helical" evidence="5">
    <location>
        <begin position="294"/>
        <end position="315"/>
    </location>
</feature>
<keyword evidence="8" id="KW-1185">Reference proteome</keyword>
<feature type="transmembrane region" description="Helical" evidence="5">
    <location>
        <begin position="125"/>
        <end position="143"/>
    </location>
</feature>
<evidence type="ECO:0000256" key="2">
    <source>
        <dbReference type="ARBA" id="ARBA00022692"/>
    </source>
</evidence>
<keyword evidence="2 5" id="KW-0812">Transmembrane</keyword>
<sequence length="353" mass="36529">MLFIVGIVLLIFGADLLVRGASQLAAGFGVSALLIGLTVVAMGTSAPELAVSLQAAMIGEAAITLGNVVGSNIANVLLILGIASLFGGLTVAKPLITRDVPVMVVASIATLLLALDGYLSRVDGVLMLLGLAGYMIFTIRGAMIESANSTEPRPPITLIMLVRNLGLIVGGLALLIIGANWLVDGAKIFALQLGVSELIIGLTIVAVGTSLPEIATSVIAGLRGERDIAVGNVVGSNTLNLLLVLGLTMVLSPTALEVPPTALRLDLPVMVGVALLCLPVFFTRYLVSRREGVMLLGLYIAYTLYLILGAAGSALVGPYGLLMLLVVIPLVVALLVVRTLHFIATERQRGAEK</sequence>
<dbReference type="HOGENOM" id="CLU_007948_0_3_0"/>
<dbReference type="GO" id="GO:0005886">
    <property type="term" value="C:plasma membrane"/>
    <property type="evidence" value="ECO:0007669"/>
    <property type="project" value="TreeGrafter"/>
</dbReference>
<dbReference type="Pfam" id="PF01699">
    <property type="entry name" value="Na_Ca_ex"/>
    <property type="match status" value="2"/>
</dbReference>
<evidence type="ECO:0000313" key="7">
    <source>
        <dbReference type="EMBL" id="EFO81241.1"/>
    </source>
</evidence>
<dbReference type="PANTHER" id="PTHR10846:SF8">
    <property type="entry name" value="INNER MEMBRANE PROTEIN YRBG"/>
    <property type="match status" value="1"/>
</dbReference>
<comment type="caution">
    <text evidence="7">The sequence shown here is derived from an EMBL/GenBank/DDBJ whole genome shotgun (WGS) entry which is preliminary data.</text>
</comment>
<name>E1IC51_9CHLR</name>
<feature type="transmembrane region" description="Helical" evidence="5">
    <location>
        <begin position="73"/>
        <end position="92"/>
    </location>
</feature>
<evidence type="ECO:0000256" key="1">
    <source>
        <dbReference type="ARBA" id="ARBA00004141"/>
    </source>
</evidence>
<evidence type="ECO:0000256" key="4">
    <source>
        <dbReference type="ARBA" id="ARBA00023136"/>
    </source>
</evidence>
<dbReference type="GO" id="GO:0006874">
    <property type="term" value="P:intracellular calcium ion homeostasis"/>
    <property type="evidence" value="ECO:0007669"/>
    <property type="project" value="TreeGrafter"/>
</dbReference>
<keyword evidence="4 5" id="KW-0472">Membrane</keyword>
<dbReference type="InterPro" id="IPR004837">
    <property type="entry name" value="NaCa_Exmemb"/>
</dbReference>
<feature type="transmembrane region" description="Helical" evidence="5">
    <location>
        <begin position="321"/>
        <end position="344"/>
    </location>
</feature>
<comment type="subcellular location">
    <subcellularLocation>
        <location evidence="1">Membrane</location>
        <topology evidence="1">Multi-pass membrane protein</topology>
    </subcellularLocation>
</comment>
<feature type="domain" description="Sodium/calcium exchanger membrane region" evidence="6">
    <location>
        <begin position="165"/>
        <end position="307"/>
    </location>
</feature>
<dbReference type="Gene3D" id="1.20.1420.30">
    <property type="entry name" value="NCX, central ion-binding region"/>
    <property type="match status" value="1"/>
</dbReference>
<evidence type="ECO:0000256" key="5">
    <source>
        <dbReference type="SAM" id="Phobius"/>
    </source>
</evidence>
<dbReference type="NCBIfam" id="TIGR00367">
    <property type="entry name" value="calcium/sodium antiporter"/>
    <property type="match status" value="1"/>
</dbReference>
<evidence type="ECO:0000259" key="6">
    <source>
        <dbReference type="Pfam" id="PF01699"/>
    </source>
</evidence>
<keyword evidence="3 5" id="KW-1133">Transmembrane helix</keyword>
<dbReference type="eggNOG" id="COG0530">
    <property type="taxonomic scope" value="Bacteria"/>
</dbReference>
<dbReference type="EMBL" id="ADVR01000019">
    <property type="protein sequence ID" value="EFO81241.1"/>
    <property type="molecule type" value="Genomic_DNA"/>
</dbReference>
<evidence type="ECO:0000256" key="3">
    <source>
        <dbReference type="ARBA" id="ARBA00022989"/>
    </source>
</evidence>
<proteinExistence type="predicted"/>
<feature type="transmembrane region" description="Helical" evidence="5">
    <location>
        <begin position="267"/>
        <end position="287"/>
    </location>
</feature>
<dbReference type="GO" id="GO:0008273">
    <property type="term" value="F:calcium, potassium:sodium antiporter activity"/>
    <property type="evidence" value="ECO:0007669"/>
    <property type="project" value="TreeGrafter"/>
</dbReference>
<feature type="transmembrane region" description="Helical" evidence="5">
    <location>
        <begin position="164"/>
        <end position="183"/>
    </location>
</feature>
<feature type="transmembrane region" description="Helical" evidence="5">
    <location>
        <begin position="23"/>
        <end position="42"/>
    </location>
</feature>
<organism evidence="7 8">
    <name type="scientific">Oscillochloris trichoides DG-6</name>
    <dbReference type="NCBI Taxonomy" id="765420"/>
    <lineage>
        <taxon>Bacteria</taxon>
        <taxon>Bacillati</taxon>
        <taxon>Chloroflexota</taxon>
        <taxon>Chloroflexia</taxon>
        <taxon>Chloroflexales</taxon>
        <taxon>Chloroflexineae</taxon>
        <taxon>Oscillochloridaceae</taxon>
        <taxon>Oscillochloris</taxon>
    </lineage>
</organism>
<feature type="transmembrane region" description="Helical" evidence="5">
    <location>
        <begin position="99"/>
        <end position="119"/>
    </location>
</feature>
<evidence type="ECO:0000313" key="8">
    <source>
        <dbReference type="Proteomes" id="UP000054010"/>
    </source>
</evidence>
<dbReference type="Proteomes" id="UP000054010">
    <property type="component" value="Unassembled WGS sequence"/>
</dbReference>
<feature type="domain" description="Sodium/calcium exchanger membrane region" evidence="6">
    <location>
        <begin position="2"/>
        <end position="139"/>
    </location>
</feature>
<dbReference type="GO" id="GO:0005262">
    <property type="term" value="F:calcium channel activity"/>
    <property type="evidence" value="ECO:0007669"/>
    <property type="project" value="TreeGrafter"/>
</dbReference>
<reference evidence="7 8" key="1">
    <citation type="journal article" date="2011" name="J. Bacteriol.">
        <title>Draft genome sequence of the anoxygenic filamentous phototrophic bacterium Oscillochloris trichoides subsp. DG-6.</title>
        <authorList>
            <person name="Kuznetsov B.B."/>
            <person name="Ivanovsky R.N."/>
            <person name="Keppen O.I."/>
            <person name="Sukhacheva M.V."/>
            <person name="Bumazhkin B.K."/>
            <person name="Patutina E.O."/>
            <person name="Beletsky A.V."/>
            <person name="Mardanov A.V."/>
            <person name="Baslerov R.V."/>
            <person name="Panteleeva A.N."/>
            <person name="Kolganova T.V."/>
            <person name="Ravin N.V."/>
            <person name="Skryabin K.G."/>
        </authorList>
    </citation>
    <scope>NUCLEOTIDE SEQUENCE [LARGE SCALE GENOMIC DNA]</scope>
    <source>
        <strain evidence="7 8">DG-6</strain>
    </source>
</reference>
<dbReference type="Gene3D" id="6.10.280.80">
    <property type="entry name" value="NCX, peripheral helical region"/>
    <property type="match status" value="1"/>
</dbReference>
<dbReference type="InterPro" id="IPR044880">
    <property type="entry name" value="NCX_ion-bd_dom_sf"/>
</dbReference>
<protein>
    <submittedName>
        <fullName evidence="7">CaCA family Na(+)/Ca(+) antiporter</fullName>
    </submittedName>
</protein>